<evidence type="ECO:0000313" key="1">
    <source>
        <dbReference type="EMBL" id="CUN25706.1"/>
    </source>
</evidence>
<gene>
    <name evidence="1" type="ORF">ERS852429_02963</name>
</gene>
<name>A0A173VG72_PARDI</name>
<sequence length="199" mass="23922">MKRLTYVILLALLFCQYCICQDYRWDNKNYVYSNFKYRFTWEFPDMDLFKWKITTGNAEHTVFKVEEVNSGTIAFVNITDVSPIEDKDIWPAKDALKEMMEISTKRSSELTGEICEITEFKNCMFCGKHAIKYVYNSYFKDERYKDPIIHVSVNYLYAYRNMLYIVGAKIHKEVYDLFDDQIYIFFKYGLLPEKEDLRL</sequence>
<protein>
    <submittedName>
        <fullName evidence="1">Uncharacterized protein</fullName>
    </submittedName>
</protein>
<dbReference type="RefSeq" id="WP_157355080.1">
    <property type="nucleotide sequence ID" value="NZ_CYXP01000007.1"/>
</dbReference>
<reference evidence="1 2" key="1">
    <citation type="submission" date="2015-09" db="EMBL/GenBank/DDBJ databases">
        <authorList>
            <consortium name="Pathogen Informatics"/>
        </authorList>
    </citation>
    <scope>NUCLEOTIDE SEQUENCE [LARGE SCALE GENOMIC DNA]</scope>
    <source>
        <strain evidence="1 2">2789STDY5608872</strain>
    </source>
</reference>
<accession>A0A173VG72</accession>
<dbReference type="EMBL" id="CYXP01000007">
    <property type="protein sequence ID" value="CUN25706.1"/>
    <property type="molecule type" value="Genomic_DNA"/>
</dbReference>
<proteinExistence type="predicted"/>
<organism evidence="1 2">
    <name type="scientific">Parabacteroides distasonis</name>
    <dbReference type="NCBI Taxonomy" id="823"/>
    <lineage>
        <taxon>Bacteria</taxon>
        <taxon>Pseudomonadati</taxon>
        <taxon>Bacteroidota</taxon>
        <taxon>Bacteroidia</taxon>
        <taxon>Bacteroidales</taxon>
        <taxon>Tannerellaceae</taxon>
        <taxon>Parabacteroides</taxon>
    </lineage>
</organism>
<dbReference type="AlphaFoldDB" id="A0A173VG72"/>
<dbReference type="Proteomes" id="UP000095591">
    <property type="component" value="Unassembled WGS sequence"/>
</dbReference>
<evidence type="ECO:0000313" key="2">
    <source>
        <dbReference type="Proteomes" id="UP000095591"/>
    </source>
</evidence>